<comment type="caution">
    <text evidence="12">The sequence shown here is derived from an EMBL/GenBank/DDBJ whole genome shotgun (WGS) entry which is preliminary data.</text>
</comment>
<feature type="transmembrane region" description="Helical" evidence="10">
    <location>
        <begin position="310"/>
        <end position="327"/>
    </location>
</feature>
<dbReference type="PRINTS" id="PR01035">
    <property type="entry name" value="TCRTETA"/>
</dbReference>
<sequence>MPPEPELRFLDRKTPPHLLTLILLAGLSALSMNIFLPSLPNMTAHFGTDYRLMQLSVALYLAMNAVLQLAIGPISDRYGRRPVLLVSIWLFLIATLGCLLAPNAAVFLAFRMAQAVIVTGMVLSRAVVRDMVEDARAASMIGYVTMGMALVPMIGPVIGGVLDQAFGWQASFAMLLVAGVLVLVLTWADLGETAPRRGASLGEQVRQYPVLFRSRRFWGYALAAGFASGAFFAYLGGAPFVGSEVFGLNPAALGLYFGIVALGYVGGNFLAGRYSVRVGINRMILYGTLVAGAAPVISMGLIGLGLGHPLAFFGVMVLVGLGNGMTLPNATAGMLSVRPHLAGTASGLGGAIMIGGGAGLSALAGALLVPGRGAWPLLAIMLATSLLAVVSVLYVRRIDRLEGPPGM</sequence>
<dbReference type="Proteomes" id="UP000466730">
    <property type="component" value="Unassembled WGS sequence"/>
</dbReference>
<evidence type="ECO:0000259" key="11">
    <source>
        <dbReference type="PROSITE" id="PS50850"/>
    </source>
</evidence>
<dbReference type="RefSeq" id="WP_153748772.1">
    <property type="nucleotide sequence ID" value="NZ_BAAADI010000011.1"/>
</dbReference>
<evidence type="ECO:0000256" key="3">
    <source>
        <dbReference type="ARBA" id="ARBA00006236"/>
    </source>
</evidence>
<feature type="transmembrane region" description="Helical" evidence="10">
    <location>
        <begin position="18"/>
        <end position="40"/>
    </location>
</feature>
<dbReference type="PROSITE" id="PS50850">
    <property type="entry name" value="MFS"/>
    <property type="match status" value="1"/>
</dbReference>
<keyword evidence="5 10" id="KW-0813">Transport</keyword>
<dbReference type="GO" id="GO:0005886">
    <property type="term" value="C:plasma membrane"/>
    <property type="evidence" value="ECO:0007669"/>
    <property type="project" value="UniProtKB-SubCell"/>
</dbReference>
<evidence type="ECO:0000256" key="10">
    <source>
        <dbReference type="RuleBase" id="RU365088"/>
    </source>
</evidence>
<feature type="domain" description="Major facilitator superfamily (MFS) profile" evidence="11">
    <location>
        <begin position="17"/>
        <end position="400"/>
    </location>
</feature>
<dbReference type="InterPro" id="IPR001958">
    <property type="entry name" value="Tet-R_TetA/multi-R_MdtG-like"/>
</dbReference>
<comment type="similarity">
    <text evidence="4">Belongs to the major facilitator superfamily. TCR/Tet family.</text>
</comment>
<feature type="transmembrane region" description="Helical" evidence="10">
    <location>
        <begin position="83"/>
        <end position="102"/>
    </location>
</feature>
<dbReference type="PROSITE" id="PS00216">
    <property type="entry name" value="SUGAR_TRANSPORT_1"/>
    <property type="match status" value="1"/>
</dbReference>
<comment type="function">
    <text evidence="1">Resistance to tetracycline by an active tetracycline efflux. This is an energy-dependent process that decreases the accumulation of the antibiotic in whole cells. This protein functions as a metal-tetracycline/H(+) antiporter.</text>
</comment>
<comment type="subcellular location">
    <subcellularLocation>
        <location evidence="10">Cell inner membrane</location>
        <topology evidence="10">Multi-pass membrane protein</topology>
    </subcellularLocation>
    <subcellularLocation>
        <location evidence="2">Cell membrane</location>
        <topology evidence="2">Multi-pass membrane protein</topology>
    </subcellularLocation>
</comment>
<evidence type="ECO:0000256" key="2">
    <source>
        <dbReference type="ARBA" id="ARBA00004651"/>
    </source>
</evidence>
<dbReference type="OrthoDB" id="9800416at2"/>
<feature type="transmembrane region" description="Helical" evidence="10">
    <location>
        <begin position="253"/>
        <end position="271"/>
    </location>
</feature>
<dbReference type="InterPro" id="IPR004812">
    <property type="entry name" value="Efflux_drug-R_Bcr/CmlA"/>
</dbReference>
<dbReference type="InterPro" id="IPR005829">
    <property type="entry name" value="Sugar_transporter_CS"/>
</dbReference>
<keyword evidence="8 10" id="KW-1133">Transmembrane helix</keyword>
<keyword evidence="7 10" id="KW-0812">Transmembrane</keyword>
<dbReference type="GO" id="GO:1990961">
    <property type="term" value="P:xenobiotic detoxification by transmembrane export across the plasma membrane"/>
    <property type="evidence" value="ECO:0007669"/>
    <property type="project" value="InterPro"/>
</dbReference>
<dbReference type="CDD" id="cd17320">
    <property type="entry name" value="MFS_MdfA_MDR_like"/>
    <property type="match status" value="1"/>
</dbReference>
<accession>A0A844BKC6</accession>
<dbReference type="Pfam" id="PF07690">
    <property type="entry name" value="MFS_1"/>
    <property type="match status" value="1"/>
</dbReference>
<organism evidence="12 13">
    <name type="scientific">Rhodovulum strictum</name>
    <dbReference type="NCBI Taxonomy" id="58314"/>
    <lineage>
        <taxon>Bacteria</taxon>
        <taxon>Pseudomonadati</taxon>
        <taxon>Pseudomonadota</taxon>
        <taxon>Alphaproteobacteria</taxon>
        <taxon>Rhodobacterales</taxon>
        <taxon>Paracoccaceae</taxon>
        <taxon>Rhodovulum</taxon>
    </lineage>
</organism>
<dbReference type="NCBIfam" id="TIGR00710">
    <property type="entry name" value="efflux_Bcr_CflA"/>
    <property type="match status" value="1"/>
</dbReference>
<comment type="caution">
    <text evidence="10">Lacks conserved residue(s) required for the propagation of feature annotation.</text>
</comment>
<protein>
    <recommendedName>
        <fullName evidence="10">Bcr/CflA family efflux transporter</fullName>
    </recommendedName>
</protein>
<evidence type="ECO:0000256" key="6">
    <source>
        <dbReference type="ARBA" id="ARBA00022475"/>
    </source>
</evidence>
<dbReference type="Gene3D" id="1.20.1720.10">
    <property type="entry name" value="Multidrug resistance protein D"/>
    <property type="match status" value="1"/>
</dbReference>
<proteinExistence type="inferred from homology"/>
<feature type="transmembrane region" description="Helical" evidence="10">
    <location>
        <begin position="283"/>
        <end position="304"/>
    </location>
</feature>
<comment type="similarity">
    <text evidence="3 10">Belongs to the major facilitator superfamily. Bcr/CmlA family.</text>
</comment>
<gene>
    <name evidence="12" type="ORF">GH815_10750</name>
</gene>
<feature type="transmembrane region" description="Helical" evidence="10">
    <location>
        <begin position="52"/>
        <end position="71"/>
    </location>
</feature>
<evidence type="ECO:0000256" key="8">
    <source>
        <dbReference type="ARBA" id="ARBA00022989"/>
    </source>
</evidence>
<name>A0A844BKC6_9RHOB</name>
<dbReference type="InterPro" id="IPR036259">
    <property type="entry name" value="MFS_trans_sf"/>
</dbReference>
<dbReference type="InterPro" id="IPR020846">
    <property type="entry name" value="MFS_dom"/>
</dbReference>
<evidence type="ECO:0000313" key="13">
    <source>
        <dbReference type="Proteomes" id="UP000466730"/>
    </source>
</evidence>
<dbReference type="InterPro" id="IPR050189">
    <property type="entry name" value="MFS_Efflux_Transporters"/>
</dbReference>
<feature type="transmembrane region" description="Helical" evidence="10">
    <location>
        <begin position="168"/>
        <end position="188"/>
    </location>
</feature>
<keyword evidence="13" id="KW-1185">Reference proteome</keyword>
<keyword evidence="6" id="KW-1003">Cell membrane</keyword>
<feature type="transmembrane region" description="Helical" evidence="10">
    <location>
        <begin position="375"/>
        <end position="395"/>
    </location>
</feature>
<dbReference type="EMBL" id="WJPO01000015">
    <property type="protein sequence ID" value="MRH21472.1"/>
    <property type="molecule type" value="Genomic_DNA"/>
</dbReference>
<dbReference type="PANTHER" id="PTHR43124">
    <property type="entry name" value="PURINE EFFLUX PUMP PBUE"/>
    <property type="match status" value="1"/>
</dbReference>
<dbReference type="AlphaFoldDB" id="A0A844BKC6"/>
<evidence type="ECO:0000256" key="5">
    <source>
        <dbReference type="ARBA" id="ARBA00022448"/>
    </source>
</evidence>
<evidence type="ECO:0000256" key="9">
    <source>
        <dbReference type="ARBA" id="ARBA00023136"/>
    </source>
</evidence>
<dbReference type="InterPro" id="IPR011701">
    <property type="entry name" value="MFS"/>
</dbReference>
<evidence type="ECO:0000256" key="7">
    <source>
        <dbReference type="ARBA" id="ARBA00022692"/>
    </source>
</evidence>
<keyword evidence="10" id="KW-0997">Cell inner membrane</keyword>
<evidence type="ECO:0000256" key="4">
    <source>
        <dbReference type="ARBA" id="ARBA00007520"/>
    </source>
</evidence>
<feature type="transmembrane region" description="Helical" evidence="10">
    <location>
        <begin position="348"/>
        <end position="369"/>
    </location>
</feature>
<dbReference type="SUPFAM" id="SSF103473">
    <property type="entry name" value="MFS general substrate transporter"/>
    <property type="match status" value="1"/>
</dbReference>
<evidence type="ECO:0000313" key="12">
    <source>
        <dbReference type="EMBL" id="MRH21472.1"/>
    </source>
</evidence>
<dbReference type="PANTHER" id="PTHR43124:SF3">
    <property type="entry name" value="CHLORAMPHENICOL EFFLUX PUMP RV0191"/>
    <property type="match status" value="1"/>
</dbReference>
<reference evidence="12 13" key="1">
    <citation type="submission" date="2019-11" db="EMBL/GenBank/DDBJ databases">
        <title>Draft Whole-Genome sequence of the marine photosynthetic bacterium Rhodovulum strictum DSM 11289.</title>
        <authorList>
            <person name="Kyndt J.A."/>
            <person name="Meyer T.E."/>
        </authorList>
    </citation>
    <scope>NUCLEOTIDE SEQUENCE [LARGE SCALE GENOMIC DNA]</scope>
    <source>
        <strain evidence="12 13">DSM 11289</strain>
    </source>
</reference>
<evidence type="ECO:0000256" key="1">
    <source>
        <dbReference type="ARBA" id="ARBA00003279"/>
    </source>
</evidence>
<keyword evidence="9 10" id="KW-0472">Membrane</keyword>
<dbReference type="GO" id="GO:0042910">
    <property type="term" value="F:xenobiotic transmembrane transporter activity"/>
    <property type="evidence" value="ECO:0007669"/>
    <property type="project" value="InterPro"/>
</dbReference>
<feature type="transmembrane region" description="Helical" evidence="10">
    <location>
        <begin position="140"/>
        <end position="162"/>
    </location>
</feature>
<feature type="transmembrane region" description="Helical" evidence="10">
    <location>
        <begin position="217"/>
        <end position="241"/>
    </location>
</feature>